<sequence>MRKLYSILKTGGLCCVLGLALTSFSLDAKEVVLSKEVSKAKNHWQEFRSLNGECCMKFPKYPDHLSEKLRLPEIGFDLKYDAYISAIDQKTTFLLLIAQYPDFVDQTYANKNLEGFVEGLLKHNPGLTHELSLVNGHTVLDLFICKEGMYFKGRALMVKNSFYLMAMECEAQYYDEASYKTFIDSFELMR</sequence>
<evidence type="ECO:0000313" key="2">
    <source>
        <dbReference type="EMBL" id="QYF48943.1"/>
    </source>
</evidence>
<gene>
    <name evidence="2" type="ORF">RHABOEDO_001186</name>
</gene>
<protein>
    <submittedName>
        <fullName evidence="2">Uncharacterized protein</fullName>
    </submittedName>
</protein>
<name>A0ABX8V139_9BACT</name>
<evidence type="ECO:0000256" key="1">
    <source>
        <dbReference type="SAM" id="SignalP"/>
    </source>
</evidence>
<reference evidence="2 3" key="1">
    <citation type="journal article" date="2022" name="bioRxiv">
        <title>Ecology and evolution of chlamydial symbionts of arthropods.</title>
        <authorList>
            <person name="Halter T."/>
            <person name="Koestlbacher S."/>
            <person name="Collingro A."/>
            <person name="Sixt B.S."/>
            <person name="Toenshoff E.R."/>
            <person name="Hendrickx F."/>
            <person name="Kostanjsek R."/>
            <person name="Horn M."/>
        </authorList>
    </citation>
    <scope>NUCLEOTIDE SEQUENCE [LARGE SCALE GENOMIC DNA]</scope>
    <source>
        <strain evidence="2">W744xW776</strain>
    </source>
</reference>
<accession>A0ABX8V139</accession>
<evidence type="ECO:0000313" key="3">
    <source>
        <dbReference type="Proteomes" id="UP000826014"/>
    </source>
</evidence>
<keyword evidence="1" id="KW-0732">Signal</keyword>
<dbReference type="Proteomes" id="UP000826014">
    <property type="component" value="Chromosome"/>
</dbReference>
<feature type="signal peptide" evidence="1">
    <location>
        <begin position="1"/>
        <end position="28"/>
    </location>
</feature>
<dbReference type="RefSeq" id="WP_215217360.1">
    <property type="nucleotide sequence ID" value="NZ_CP075587.1"/>
</dbReference>
<proteinExistence type="predicted"/>
<feature type="chain" id="PRO_5045423887" evidence="1">
    <location>
        <begin position="29"/>
        <end position="190"/>
    </location>
</feature>
<organism evidence="2 3">
    <name type="scientific">Candidatus Rhabdochlamydia oedothoracis</name>
    <dbReference type="NCBI Taxonomy" id="2720720"/>
    <lineage>
        <taxon>Bacteria</taxon>
        <taxon>Pseudomonadati</taxon>
        <taxon>Chlamydiota</taxon>
        <taxon>Chlamydiia</taxon>
        <taxon>Parachlamydiales</taxon>
        <taxon>Candidatus Rhabdochlamydiaceae</taxon>
        <taxon>Candidatus Rhabdochlamydia</taxon>
    </lineage>
</organism>
<dbReference type="EMBL" id="CP075587">
    <property type="protein sequence ID" value="QYF48943.1"/>
    <property type="molecule type" value="Genomic_DNA"/>
</dbReference>
<keyword evidence="3" id="KW-1185">Reference proteome</keyword>